<dbReference type="EMBL" id="JAHFZB010000001">
    <property type="protein sequence ID" value="KAK6494789.1"/>
    <property type="molecule type" value="Genomic_DNA"/>
</dbReference>
<evidence type="ECO:0000313" key="12">
    <source>
        <dbReference type="Proteomes" id="UP001369086"/>
    </source>
</evidence>
<dbReference type="InterPro" id="IPR001811">
    <property type="entry name" value="Chemokine_IL8-like_dom"/>
</dbReference>
<name>A0ABR1AD14_HUSHU</name>
<accession>A0ABR1AD14</accession>
<dbReference type="PRINTS" id="PR00436">
    <property type="entry name" value="INTERLEUKIN8"/>
</dbReference>
<comment type="similarity">
    <text evidence="2 8">Belongs to the intercrine alpha (chemokine CxC) family.</text>
</comment>
<evidence type="ECO:0000259" key="9">
    <source>
        <dbReference type="SMART" id="SM00199"/>
    </source>
</evidence>
<protein>
    <recommendedName>
        <fullName evidence="8">C-X-C motif chemokine</fullName>
    </recommendedName>
</protein>
<evidence type="ECO:0000256" key="1">
    <source>
        <dbReference type="ARBA" id="ARBA00004613"/>
    </source>
</evidence>
<keyword evidence="12" id="KW-1185">Reference proteome</keyword>
<dbReference type="Pfam" id="PF00048">
    <property type="entry name" value="IL8"/>
    <property type="match status" value="1"/>
</dbReference>
<evidence type="ECO:0000256" key="3">
    <source>
        <dbReference type="ARBA" id="ARBA00022500"/>
    </source>
</evidence>
<gene>
    <name evidence="11" type="ORF">HHUSO_G1413</name>
    <name evidence="10" type="ORF">HHUSO_G1906</name>
</gene>
<evidence type="ECO:0000313" key="10">
    <source>
        <dbReference type="EMBL" id="KAK6492540.1"/>
    </source>
</evidence>
<dbReference type="Proteomes" id="UP001369086">
    <property type="component" value="Unassembled WGS sequence"/>
</dbReference>
<dbReference type="EMBL" id="JAHFZB010000002">
    <property type="protein sequence ID" value="KAK6492540.1"/>
    <property type="molecule type" value="Genomic_DNA"/>
</dbReference>
<evidence type="ECO:0000313" key="11">
    <source>
        <dbReference type="EMBL" id="KAK6494789.1"/>
    </source>
</evidence>
<keyword evidence="4 8" id="KW-0202">Cytokine</keyword>
<dbReference type="InterPro" id="IPR018048">
    <property type="entry name" value="Chemokine_CXC_CS"/>
</dbReference>
<feature type="domain" description="Chemokine interleukin-8-like" evidence="9">
    <location>
        <begin position="25"/>
        <end position="87"/>
    </location>
</feature>
<dbReference type="InterPro" id="IPR033899">
    <property type="entry name" value="CXC_Chemokine_domain"/>
</dbReference>
<dbReference type="InterPro" id="IPR036048">
    <property type="entry name" value="Interleukin_8-like_sf"/>
</dbReference>
<feature type="chain" id="PRO_5044949053" description="C-X-C motif chemokine" evidence="8">
    <location>
        <begin position="20"/>
        <end position="101"/>
    </location>
</feature>
<evidence type="ECO:0000256" key="6">
    <source>
        <dbReference type="ARBA" id="ARBA00022729"/>
    </source>
</evidence>
<keyword evidence="3 8" id="KW-0145">Chemotaxis</keyword>
<keyword evidence="6 8" id="KW-0732">Signal</keyword>
<evidence type="ECO:0000256" key="5">
    <source>
        <dbReference type="ARBA" id="ARBA00022525"/>
    </source>
</evidence>
<dbReference type="PANTHER" id="PTHR12015">
    <property type="entry name" value="SMALL INDUCIBLE CYTOKINE A"/>
    <property type="match status" value="1"/>
</dbReference>
<dbReference type="PROSITE" id="PS00471">
    <property type="entry name" value="SMALL_CYTOKINES_CXC"/>
    <property type="match status" value="1"/>
</dbReference>
<comment type="subcellular location">
    <subcellularLocation>
        <location evidence="1 8">Secreted</location>
    </subcellularLocation>
</comment>
<proteinExistence type="inferred from homology"/>
<dbReference type="InterPro" id="IPR001089">
    <property type="entry name" value="Chemokine_CXC"/>
</dbReference>
<dbReference type="Gene3D" id="2.40.50.40">
    <property type="match status" value="1"/>
</dbReference>
<dbReference type="PRINTS" id="PR00437">
    <property type="entry name" value="SMALLCYTKCXC"/>
</dbReference>
<organism evidence="11 12">
    <name type="scientific">Huso huso</name>
    <name type="common">Beluga</name>
    <name type="synonym">Acipenser huso</name>
    <dbReference type="NCBI Taxonomy" id="61971"/>
    <lineage>
        <taxon>Eukaryota</taxon>
        <taxon>Metazoa</taxon>
        <taxon>Chordata</taxon>
        <taxon>Craniata</taxon>
        <taxon>Vertebrata</taxon>
        <taxon>Euteleostomi</taxon>
        <taxon>Actinopterygii</taxon>
        <taxon>Chondrostei</taxon>
        <taxon>Acipenseriformes</taxon>
        <taxon>Acipenseridae</taxon>
        <taxon>Huso</taxon>
    </lineage>
</organism>
<dbReference type="SUPFAM" id="SSF54117">
    <property type="entry name" value="Interleukin 8-like chemokines"/>
    <property type="match status" value="1"/>
</dbReference>
<dbReference type="InterPro" id="IPR039809">
    <property type="entry name" value="Chemokine_b/g/d"/>
</dbReference>
<keyword evidence="7" id="KW-1015">Disulfide bond</keyword>
<dbReference type="SMART" id="SM00199">
    <property type="entry name" value="SCY"/>
    <property type="match status" value="1"/>
</dbReference>
<evidence type="ECO:0000256" key="4">
    <source>
        <dbReference type="ARBA" id="ARBA00022514"/>
    </source>
</evidence>
<evidence type="ECO:0000256" key="2">
    <source>
        <dbReference type="ARBA" id="ARBA00010665"/>
    </source>
</evidence>
<evidence type="ECO:0000256" key="7">
    <source>
        <dbReference type="ARBA" id="ARBA00023157"/>
    </source>
</evidence>
<keyword evidence="5 8" id="KW-0964">Secreted</keyword>
<feature type="signal peptide" evidence="8">
    <location>
        <begin position="1"/>
        <end position="19"/>
    </location>
</feature>
<evidence type="ECO:0000256" key="8">
    <source>
        <dbReference type="RuleBase" id="RU361149"/>
    </source>
</evidence>
<comment type="caution">
    <text evidence="11">The sequence shown here is derived from an EMBL/GenBank/DDBJ whole genome shotgun (WGS) entry which is preliminary data.</text>
</comment>
<dbReference type="PANTHER" id="PTHR12015:SF191">
    <property type="entry name" value="C-X-C MOTIF CHEMOKINE 11"/>
    <property type="match status" value="1"/>
</dbReference>
<sequence>MNSTAILCLAVLFCAAIEGSPMPGRGRCLCLGDGVNFIQPRLIEKLDVIPASTTCGNLEIIVTLKNSGELRCLNPKSKFSQNFIKNAKKMYVFYIKQYIFK</sequence>
<reference evidence="11 12" key="1">
    <citation type="submission" date="2021-05" db="EMBL/GenBank/DDBJ databases">
        <authorList>
            <person name="Zahm M."/>
            <person name="Klopp C."/>
            <person name="Cabau C."/>
            <person name="Kuhl H."/>
            <person name="Suciu R."/>
            <person name="Ciorpac M."/>
            <person name="Holostenco D."/>
            <person name="Gessner J."/>
            <person name="Wuertz S."/>
            <person name="Hohne C."/>
            <person name="Stock M."/>
            <person name="Gislard M."/>
            <person name="Lluch J."/>
            <person name="Milhes M."/>
            <person name="Lampietro C."/>
            <person name="Lopez Roques C."/>
            <person name="Donnadieu C."/>
            <person name="Du K."/>
            <person name="Schartl M."/>
            <person name="Guiguen Y."/>
        </authorList>
    </citation>
    <scope>NUCLEOTIDE SEQUENCE [LARGE SCALE GENOMIC DNA]</scope>
    <source>
        <strain evidence="11">Hh-F2</strain>
        <tissue evidence="11">Blood</tissue>
    </source>
</reference>
<dbReference type="CDD" id="cd00273">
    <property type="entry name" value="Chemokine_CXC"/>
    <property type="match status" value="1"/>
</dbReference>